<dbReference type="Proteomes" id="UP000475862">
    <property type="component" value="Unassembled WGS sequence"/>
</dbReference>
<evidence type="ECO:0000313" key="2">
    <source>
        <dbReference type="Proteomes" id="UP000475862"/>
    </source>
</evidence>
<proteinExistence type="predicted"/>
<protein>
    <submittedName>
        <fullName evidence="1">Uncharacterized protein</fullName>
    </submittedName>
</protein>
<dbReference type="AlphaFoldDB" id="A0A6G0TGG4"/>
<reference evidence="1 2" key="1">
    <citation type="submission" date="2019-08" db="EMBL/GenBank/DDBJ databases">
        <title>The genome of the soybean aphid Biotype 1, its phylome, world population structure and adaptation to the North American continent.</title>
        <authorList>
            <person name="Giordano R."/>
            <person name="Donthu R.K."/>
            <person name="Hernandez A.G."/>
            <person name="Wright C.L."/>
            <person name="Zimin A.V."/>
        </authorList>
    </citation>
    <scope>NUCLEOTIDE SEQUENCE [LARGE SCALE GENOMIC DNA]</scope>
    <source>
        <tissue evidence="1">Whole aphids</tissue>
    </source>
</reference>
<sequence length="239" mass="27398">MVWHPLHILAPCRAVAHVTHSFRRPCIGVLAIGDPQSFLISLGVRQRKSKKHKNDVFPTVNTYAICPYAQLKMKSCKNGRSPFGSHFPKRLPFYKKINFQTAPVKKILQPGKFPNGSGFYNTSSFSFHTDLKMSQKRCGKLLLCGYNTDDSLKKTYFLCHEYHKIHVSRSFLEIVPTVRSIIVFKLKLKCFELVVKKNPKGAVAPPNNIRKMILNENGISAISQRIQKENLDVLYFRYN</sequence>
<comment type="caution">
    <text evidence="1">The sequence shown here is derived from an EMBL/GenBank/DDBJ whole genome shotgun (WGS) entry which is preliminary data.</text>
</comment>
<gene>
    <name evidence="1" type="ORF">AGLY_010679</name>
</gene>
<evidence type="ECO:0000313" key="1">
    <source>
        <dbReference type="EMBL" id="KAE9531473.1"/>
    </source>
</evidence>
<name>A0A6G0TGG4_APHGL</name>
<keyword evidence="2" id="KW-1185">Reference proteome</keyword>
<accession>A0A6G0TGG4</accession>
<organism evidence="1 2">
    <name type="scientific">Aphis glycines</name>
    <name type="common">Soybean aphid</name>
    <dbReference type="NCBI Taxonomy" id="307491"/>
    <lineage>
        <taxon>Eukaryota</taxon>
        <taxon>Metazoa</taxon>
        <taxon>Ecdysozoa</taxon>
        <taxon>Arthropoda</taxon>
        <taxon>Hexapoda</taxon>
        <taxon>Insecta</taxon>
        <taxon>Pterygota</taxon>
        <taxon>Neoptera</taxon>
        <taxon>Paraneoptera</taxon>
        <taxon>Hemiptera</taxon>
        <taxon>Sternorrhyncha</taxon>
        <taxon>Aphidomorpha</taxon>
        <taxon>Aphidoidea</taxon>
        <taxon>Aphididae</taxon>
        <taxon>Aphidini</taxon>
        <taxon>Aphis</taxon>
        <taxon>Aphis</taxon>
    </lineage>
</organism>
<dbReference type="EMBL" id="VYZN01000041">
    <property type="protein sequence ID" value="KAE9531473.1"/>
    <property type="molecule type" value="Genomic_DNA"/>
</dbReference>